<proteinExistence type="predicted"/>
<reference evidence="1 2" key="1">
    <citation type="submission" date="2023-10" db="EMBL/GenBank/DDBJ databases">
        <title>Saccharopolyspora sp. nov., isolated from mangrove soil.</title>
        <authorList>
            <person name="Lu Y."/>
            <person name="Liu W."/>
        </authorList>
    </citation>
    <scope>NUCLEOTIDE SEQUENCE [LARGE SCALE GENOMIC DNA]</scope>
    <source>
        <strain evidence="1 2">S2-29</strain>
    </source>
</reference>
<evidence type="ECO:0000313" key="1">
    <source>
        <dbReference type="EMBL" id="MEB3370398.1"/>
    </source>
</evidence>
<gene>
    <name evidence="1" type="ORF">R4I43_23610</name>
</gene>
<dbReference type="Pfam" id="PF01547">
    <property type="entry name" value="SBP_bac_1"/>
    <property type="match status" value="1"/>
</dbReference>
<dbReference type="PANTHER" id="PTHR43649">
    <property type="entry name" value="ARABINOSE-BINDING PROTEIN-RELATED"/>
    <property type="match status" value="1"/>
</dbReference>
<name>A0ABU6AG01_9PSEU</name>
<dbReference type="Proteomes" id="UP001327093">
    <property type="component" value="Unassembled WGS sequence"/>
</dbReference>
<dbReference type="EMBL" id="JAWLNX010000018">
    <property type="protein sequence ID" value="MEB3370398.1"/>
    <property type="molecule type" value="Genomic_DNA"/>
</dbReference>
<comment type="caution">
    <text evidence="1">The sequence shown here is derived from an EMBL/GenBank/DDBJ whole genome shotgun (WGS) entry which is preliminary data.</text>
</comment>
<organism evidence="1 2">
    <name type="scientific">Saccharopolyspora mangrovi</name>
    <dbReference type="NCBI Taxonomy" id="3082379"/>
    <lineage>
        <taxon>Bacteria</taxon>
        <taxon>Bacillati</taxon>
        <taxon>Actinomycetota</taxon>
        <taxon>Actinomycetes</taxon>
        <taxon>Pseudonocardiales</taxon>
        <taxon>Pseudonocardiaceae</taxon>
        <taxon>Saccharopolyspora</taxon>
    </lineage>
</organism>
<evidence type="ECO:0000313" key="2">
    <source>
        <dbReference type="Proteomes" id="UP001327093"/>
    </source>
</evidence>
<dbReference type="PROSITE" id="PS51257">
    <property type="entry name" value="PROKAR_LIPOPROTEIN"/>
    <property type="match status" value="1"/>
</dbReference>
<keyword evidence="2" id="KW-1185">Reference proteome</keyword>
<dbReference type="InterPro" id="IPR050490">
    <property type="entry name" value="Bact_solute-bd_prot1"/>
</dbReference>
<dbReference type="PANTHER" id="PTHR43649:SF11">
    <property type="entry name" value="ABC TRANSPORTER SUBSTRATE-BINDING PROTEIN YESO-RELATED"/>
    <property type="match status" value="1"/>
</dbReference>
<protein>
    <submittedName>
        <fullName evidence="1">ABC transporter substrate-binding protein</fullName>
    </submittedName>
</protein>
<accession>A0ABU6AG01</accession>
<dbReference type="RefSeq" id="WP_324267873.1">
    <property type="nucleotide sequence ID" value="NZ_JAWLNX010000018.1"/>
</dbReference>
<sequence length="433" mass="47686">MPDTSRTEVSPAPRRLGVLALSLLMLVTACSGGEAEGGKVALRVLWWGSDSRHQQTQRMIEEFEEEHPNIDVEPEFTGWNDYWDRLATGAAANDLPDVIQHDADYLREYADRGALLELDEHIPHTLDTSKLDPSVLGTGKVEGKTVAIPSGINTYGIAADPVIFEQAGVPMPDDKTWTWQQFIDTAAQITAKTPDDVHGLQDIGFVDAGLVIFARQRGEEFYAPGGGLGVSDRTLADWFRMMQQARDSQAEPEPSRSVEVQAGNVDQSLIATNKGAMGAWWTNQLPAITELSGRELRFLRFPGEQPKPGMYLKPAMLWTASSNTDHPEEAATFINWLVNSPKAAEIQLSDRGLPINTDIRHQIVDKLKPADRQAAQFLDEVTPALAPPPQIPPPGSPEVQDVLMQVNEAVLFNRISIEQAVQQFRQQATAAIE</sequence>
<dbReference type="InterPro" id="IPR006059">
    <property type="entry name" value="SBP"/>
</dbReference>
<dbReference type="SUPFAM" id="SSF53850">
    <property type="entry name" value="Periplasmic binding protein-like II"/>
    <property type="match status" value="1"/>
</dbReference>
<dbReference type="Gene3D" id="3.40.190.10">
    <property type="entry name" value="Periplasmic binding protein-like II"/>
    <property type="match status" value="2"/>
</dbReference>